<reference evidence="5" key="1">
    <citation type="journal article" date="2017" name="Genome Biol.">
        <title>Comparative genomics reveals high biological diversity and specific adaptations in the industrially and medically important fungal genus Aspergillus.</title>
        <authorList>
            <person name="de Vries R.P."/>
            <person name="Riley R."/>
            <person name="Wiebenga A."/>
            <person name="Aguilar-Osorio G."/>
            <person name="Amillis S."/>
            <person name="Uchima C.A."/>
            <person name="Anderluh G."/>
            <person name="Asadollahi M."/>
            <person name="Askin M."/>
            <person name="Barry K."/>
            <person name="Battaglia E."/>
            <person name="Bayram O."/>
            <person name="Benocci T."/>
            <person name="Braus-Stromeyer S.A."/>
            <person name="Caldana C."/>
            <person name="Canovas D."/>
            <person name="Cerqueira G.C."/>
            <person name="Chen F."/>
            <person name="Chen W."/>
            <person name="Choi C."/>
            <person name="Clum A."/>
            <person name="Dos Santos R.A."/>
            <person name="Damasio A.R."/>
            <person name="Diallinas G."/>
            <person name="Emri T."/>
            <person name="Fekete E."/>
            <person name="Flipphi M."/>
            <person name="Freyberg S."/>
            <person name="Gallo A."/>
            <person name="Gournas C."/>
            <person name="Habgood R."/>
            <person name="Hainaut M."/>
            <person name="Harispe M.L."/>
            <person name="Henrissat B."/>
            <person name="Hilden K.S."/>
            <person name="Hope R."/>
            <person name="Hossain A."/>
            <person name="Karabika E."/>
            <person name="Karaffa L."/>
            <person name="Karanyi Z."/>
            <person name="Krasevec N."/>
            <person name="Kuo A."/>
            <person name="Kusch H."/>
            <person name="LaButti K."/>
            <person name="Lagendijk E.L."/>
            <person name="Lapidus A."/>
            <person name="Levasseur A."/>
            <person name="Lindquist E."/>
            <person name="Lipzen A."/>
            <person name="Logrieco A.F."/>
            <person name="MacCabe A."/>
            <person name="Maekelae M.R."/>
            <person name="Malavazi I."/>
            <person name="Melin P."/>
            <person name="Meyer V."/>
            <person name="Mielnichuk N."/>
            <person name="Miskei M."/>
            <person name="Molnar A.P."/>
            <person name="Mule G."/>
            <person name="Ngan C.Y."/>
            <person name="Orejas M."/>
            <person name="Orosz E."/>
            <person name="Ouedraogo J.P."/>
            <person name="Overkamp K.M."/>
            <person name="Park H.-S."/>
            <person name="Perrone G."/>
            <person name="Piumi F."/>
            <person name="Punt P.J."/>
            <person name="Ram A.F."/>
            <person name="Ramon A."/>
            <person name="Rauscher S."/>
            <person name="Record E."/>
            <person name="Riano-Pachon D.M."/>
            <person name="Robert V."/>
            <person name="Roehrig J."/>
            <person name="Ruller R."/>
            <person name="Salamov A."/>
            <person name="Salih N.S."/>
            <person name="Samson R.A."/>
            <person name="Sandor E."/>
            <person name="Sanguinetti M."/>
            <person name="Schuetze T."/>
            <person name="Sepcic K."/>
            <person name="Shelest E."/>
            <person name="Sherlock G."/>
            <person name="Sophianopoulou V."/>
            <person name="Squina F.M."/>
            <person name="Sun H."/>
            <person name="Susca A."/>
            <person name="Todd R.B."/>
            <person name="Tsang A."/>
            <person name="Unkles S.E."/>
            <person name="van de Wiele N."/>
            <person name="van Rossen-Uffink D."/>
            <person name="Oliveira J.V."/>
            <person name="Vesth T.C."/>
            <person name="Visser J."/>
            <person name="Yu J.-H."/>
            <person name="Zhou M."/>
            <person name="Andersen M.R."/>
            <person name="Archer D.B."/>
            <person name="Baker S.E."/>
            <person name="Benoit I."/>
            <person name="Brakhage A.A."/>
            <person name="Braus G.H."/>
            <person name="Fischer R."/>
            <person name="Frisvad J.C."/>
            <person name="Goldman G.H."/>
            <person name="Houbraken J."/>
            <person name="Oakley B."/>
            <person name="Pocsi I."/>
            <person name="Scazzocchio C."/>
            <person name="Seiboth B."/>
            <person name="vanKuyk P.A."/>
            <person name="Wortman J."/>
            <person name="Dyer P.S."/>
            <person name="Grigoriev I.V."/>
        </authorList>
    </citation>
    <scope>NUCLEOTIDE SEQUENCE [LARGE SCALE GENOMIC DNA]</scope>
    <source>
        <strain evidence="5">CBS 516.65</strain>
    </source>
</reference>
<dbReference type="InterPro" id="IPR050261">
    <property type="entry name" value="FrsA_esterase"/>
</dbReference>
<evidence type="ECO:0000259" key="3">
    <source>
        <dbReference type="Pfam" id="PF12697"/>
    </source>
</evidence>
<gene>
    <name evidence="4" type="ORF">ASPGLDRAFT_170363</name>
</gene>
<sequence>MRLSICIYALLAAFSSCSSAAGVNKSSNTPTLELSTDSAFNFQYLIALGDAITGGSDIAPVLGAAKNIKPGDMDSFSEQFYKLANRTKEMAENPENAYDPVNVRDTWFSAAQYFRRADIYLHGNWSNPLINYLWTEQTAAFDKALASLPVPGQRVRIPAKNGNFTIEAIWYSATDSSSHQRPTLIIGNGFDAAQEDSYHYFVAAALVRGWNCITYEGPGQPTVRRDQNIGFVPDWEDVVVPVVDHVLSQKSQIVDKRRLVLIGNSFGGYLAARAAAFEPRLSAVVLIDGVWDLYAGFSRQIPSNVIAMYEAGNYTEFDKELLSLRKADKLPTNTAWGLDQGLWSFRTRSPSDFFNQTKQYRLGDVVERINMPVFVGDAEFENIFQGQPQQVADAVGDKATWYRFNGTAGYHCQTGAGQEMTRTIFAWMNKTLGAVNNHNLER</sequence>
<dbReference type="Pfam" id="PF12697">
    <property type="entry name" value="Abhydrolase_6"/>
    <property type="match status" value="1"/>
</dbReference>
<dbReference type="PROSITE" id="PS51257">
    <property type="entry name" value="PROKAR_LIPOPROTEIN"/>
    <property type="match status" value="1"/>
</dbReference>
<dbReference type="Proteomes" id="UP000184300">
    <property type="component" value="Unassembled WGS sequence"/>
</dbReference>
<dbReference type="Gene3D" id="3.40.50.1820">
    <property type="entry name" value="alpha/beta hydrolase"/>
    <property type="match status" value="1"/>
</dbReference>
<accession>A0A1L9VKW9</accession>
<dbReference type="InterPro" id="IPR029058">
    <property type="entry name" value="AB_hydrolase_fold"/>
</dbReference>
<protein>
    <recommendedName>
        <fullName evidence="3">AB hydrolase-1 domain-containing protein</fullName>
    </recommendedName>
</protein>
<dbReference type="Gene3D" id="1.20.1440.110">
    <property type="entry name" value="acylaminoacyl peptidase"/>
    <property type="match status" value="1"/>
</dbReference>
<dbReference type="VEuPathDB" id="FungiDB:ASPGLDRAFT_170363"/>
<feature type="signal peptide" evidence="2">
    <location>
        <begin position="1"/>
        <end position="20"/>
    </location>
</feature>
<dbReference type="SUPFAM" id="SSF53474">
    <property type="entry name" value="alpha/beta-Hydrolases"/>
    <property type="match status" value="1"/>
</dbReference>
<dbReference type="GeneID" id="34458972"/>
<dbReference type="OrthoDB" id="249703at2759"/>
<dbReference type="PANTHER" id="PTHR22946">
    <property type="entry name" value="DIENELACTONE HYDROLASE DOMAIN-CONTAINING PROTEIN-RELATED"/>
    <property type="match status" value="1"/>
</dbReference>
<dbReference type="PANTHER" id="PTHR22946:SF12">
    <property type="entry name" value="CONIDIAL PIGMENT BIOSYNTHESIS PROTEIN AYG1 (AFU_ORTHOLOGUE AFUA_2G17550)"/>
    <property type="match status" value="1"/>
</dbReference>
<evidence type="ECO:0000256" key="2">
    <source>
        <dbReference type="SAM" id="SignalP"/>
    </source>
</evidence>
<dbReference type="STRING" id="1160497.A0A1L9VKW9"/>
<evidence type="ECO:0000313" key="5">
    <source>
        <dbReference type="Proteomes" id="UP000184300"/>
    </source>
</evidence>
<evidence type="ECO:0000313" key="4">
    <source>
        <dbReference type="EMBL" id="OJJ84566.1"/>
    </source>
</evidence>
<keyword evidence="2" id="KW-0732">Signal</keyword>
<comment type="similarity">
    <text evidence="1">Belongs to the AB hydrolase superfamily. FUS2 hydrolase family.</text>
</comment>
<dbReference type="EMBL" id="KV878896">
    <property type="protein sequence ID" value="OJJ84566.1"/>
    <property type="molecule type" value="Genomic_DNA"/>
</dbReference>
<name>A0A1L9VKW9_ASPGL</name>
<proteinExistence type="inferred from homology"/>
<dbReference type="InterPro" id="IPR000073">
    <property type="entry name" value="AB_hydrolase_1"/>
</dbReference>
<evidence type="ECO:0000256" key="1">
    <source>
        <dbReference type="ARBA" id="ARBA00038115"/>
    </source>
</evidence>
<feature type="chain" id="PRO_5012883111" description="AB hydrolase-1 domain-containing protein" evidence="2">
    <location>
        <begin position="21"/>
        <end position="442"/>
    </location>
</feature>
<organism evidence="4 5">
    <name type="scientific">Aspergillus glaucus CBS 516.65</name>
    <dbReference type="NCBI Taxonomy" id="1160497"/>
    <lineage>
        <taxon>Eukaryota</taxon>
        <taxon>Fungi</taxon>
        <taxon>Dikarya</taxon>
        <taxon>Ascomycota</taxon>
        <taxon>Pezizomycotina</taxon>
        <taxon>Eurotiomycetes</taxon>
        <taxon>Eurotiomycetidae</taxon>
        <taxon>Eurotiales</taxon>
        <taxon>Aspergillaceae</taxon>
        <taxon>Aspergillus</taxon>
        <taxon>Aspergillus subgen. Aspergillus</taxon>
    </lineage>
</organism>
<dbReference type="RefSeq" id="XP_022401264.1">
    <property type="nucleotide sequence ID" value="XM_022542711.1"/>
</dbReference>
<feature type="domain" description="AB hydrolase-1" evidence="3">
    <location>
        <begin position="197"/>
        <end position="358"/>
    </location>
</feature>
<dbReference type="AlphaFoldDB" id="A0A1L9VKW9"/>
<keyword evidence="5" id="KW-1185">Reference proteome</keyword>